<dbReference type="PANTHER" id="PTHR46293">
    <property type="entry name" value="E3 UBIQUITIN PROTEIN LIGASE DRIP1"/>
    <property type="match status" value="1"/>
</dbReference>
<reference evidence="1 2" key="1">
    <citation type="submission" date="2019-12" db="EMBL/GenBank/DDBJ databases">
        <authorList>
            <person name="Jiao W.-B."/>
            <person name="Schneeberger K."/>
        </authorList>
    </citation>
    <scope>NUCLEOTIDE SEQUENCE [LARGE SCALE GENOMIC DNA]</scope>
    <source>
        <strain evidence="2">cv. C24</strain>
    </source>
</reference>
<dbReference type="AlphaFoldDB" id="A0A5S9Y8P5"/>
<protein>
    <submittedName>
        <fullName evidence="1">Uncharacterized protein</fullName>
    </submittedName>
</protein>
<accession>A0A5S9Y8P5</accession>
<dbReference type="Proteomes" id="UP000434276">
    <property type="component" value="Unassembled WGS sequence"/>
</dbReference>
<dbReference type="GO" id="GO:0004842">
    <property type="term" value="F:ubiquitin-protein transferase activity"/>
    <property type="evidence" value="ECO:0007669"/>
    <property type="project" value="InterPro"/>
</dbReference>
<evidence type="ECO:0000313" key="2">
    <source>
        <dbReference type="Proteomes" id="UP000434276"/>
    </source>
</evidence>
<gene>
    <name evidence="1" type="ORF">C24_LOCUS23719</name>
</gene>
<organism evidence="1 2">
    <name type="scientific">Arabidopsis thaliana</name>
    <name type="common">Mouse-ear cress</name>
    <dbReference type="NCBI Taxonomy" id="3702"/>
    <lineage>
        <taxon>Eukaryota</taxon>
        <taxon>Viridiplantae</taxon>
        <taxon>Streptophyta</taxon>
        <taxon>Embryophyta</taxon>
        <taxon>Tracheophyta</taxon>
        <taxon>Spermatophyta</taxon>
        <taxon>Magnoliopsida</taxon>
        <taxon>eudicotyledons</taxon>
        <taxon>Gunneridae</taxon>
        <taxon>Pentapetalae</taxon>
        <taxon>rosids</taxon>
        <taxon>malvids</taxon>
        <taxon>Brassicales</taxon>
        <taxon>Brassicaceae</taxon>
        <taxon>Camelineae</taxon>
        <taxon>Arabidopsis</taxon>
    </lineage>
</organism>
<name>A0A5S9Y8P5_ARATH</name>
<dbReference type="InterPro" id="IPR044807">
    <property type="entry name" value="DRIP1-like"/>
</dbReference>
<dbReference type="EMBL" id="CACSHJ010000096">
    <property type="protein sequence ID" value="CAA0405888.1"/>
    <property type="molecule type" value="Genomic_DNA"/>
</dbReference>
<proteinExistence type="predicted"/>
<dbReference type="OrthoDB" id="1305878at2759"/>
<sequence>MSTMVKSEEDKFVEPMIVGQVKLSNDFEDQKPSPLSIEETKEKTSRGKTICEKIGKEKGVVQGILQDRISSVAIKKRNIPIWFRLVASNQENTIAPLQQISSSSIRVKNSSNIQLSFIKKYLVKKLDLKSENEVELYLENEPLDSSIMLPDLWQYWMSTKKDVDVRNVKVGSSGTNYIMVINYGRTSGHMIDLLNVI</sequence>
<dbReference type="PANTHER" id="PTHR46293:SF3">
    <property type="entry name" value="E3 UBIQUITIN PROTEIN LIGASE DRIPH-RELATED"/>
    <property type="match status" value="1"/>
</dbReference>
<evidence type="ECO:0000313" key="1">
    <source>
        <dbReference type="EMBL" id="CAA0405888.1"/>
    </source>
</evidence>
<dbReference type="ExpressionAtlas" id="A0A5S9Y8P5">
    <property type="expression patterns" value="baseline and differential"/>
</dbReference>
<dbReference type="Gene3D" id="3.10.20.90">
    <property type="entry name" value="Phosphatidylinositol 3-kinase Catalytic Subunit, Chain A, domain 1"/>
    <property type="match status" value="1"/>
</dbReference>